<dbReference type="InterPro" id="IPR003593">
    <property type="entry name" value="AAA+_ATPase"/>
</dbReference>
<dbReference type="GO" id="GO:0005524">
    <property type="term" value="F:ATP binding"/>
    <property type="evidence" value="ECO:0007669"/>
    <property type="project" value="UniProtKB-KW"/>
</dbReference>
<keyword evidence="2" id="KW-0547">Nucleotide-binding</keyword>
<protein>
    <submittedName>
        <fullName evidence="5">ABC transporter ATP-binding protein</fullName>
    </submittedName>
</protein>
<dbReference type="GO" id="GO:0016887">
    <property type="term" value="F:ATP hydrolysis activity"/>
    <property type="evidence" value="ECO:0007669"/>
    <property type="project" value="InterPro"/>
</dbReference>
<keyword evidence="1" id="KW-0813">Transport</keyword>
<evidence type="ECO:0000256" key="3">
    <source>
        <dbReference type="ARBA" id="ARBA00022840"/>
    </source>
</evidence>
<gene>
    <name evidence="5" type="ORF">HELGO_WM6535</name>
</gene>
<dbReference type="InterPro" id="IPR017871">
    <property type="entry name" value="ABC_transporter-like_CS"/>
</dbReference>
<evidence type="ECO:0000313" key="5">
    <source>
        <dbReference type="EMBL" id="CAA6813556.1"/>
    </source>
</evidence>
<dbReference type="PROSITE" id="PS00211">
    <property type="entry name" value="ABC_TRANSPORTER_1"/>
    <property type="match status" value="1"/>
</dbReference>
<dbReference type="Gene3D" id="3.40.50.300">
    <property type="entry name" value="P-loop containing nucleotide triphosphate hydrolases"/>
    <property type="match status" value="1"/>
</dbReference>
<evidence type="ECO:0000259" key="4">
    <source>
        <dbReference type="PROSITE" id="PS50893"/>
    </source>
</evidence>
<dbReference type="SUPFAM" id="SSF52540">
    <property type="entry name" value="P-loop containing nucleoside triphosphate hydrolases"/>
    <property type="match status" value="1"/>
</dbReference>
<dbReference type="PANTHER" id="PTHR42939">
    <property type="entry name" value="ABC TRANSPORTER ATP-BINDING PROTEIN ALBC-RELATED"/>
    <property type="match status" value="1"/>
</dbReference>
<proteinExistence type="predicted"/>
<organism evidence="5">
    <name type="scientific">uncultured Sulfurovum sp</name>
    <dbReference type="NCBI Taxonomy" id="269237"/>
    <lineage>
        <taxon>Bacteria</taxon>
        <taxon>Pseudomonadati</taxon>
        <taxon>Campylobacterota</taxon>
        <taxon>Epsilonproteobacteria</taxon>
        <taxon>Campylobacterales</taxon>
        <taxon>Sulfurovaceae</taxon>
        <taxon>Sulfurovum</taxon>
        <taxon>environmental samples</taxon>
    </lineage>
</organism>
<dbReference type="PANTHER" id="PTHR42939:SF1">
    <property type="entry name" value="ABC TRANSPORTER ATP-BINDING PROTEIN ALBC-RELATED"/>
    <property type="match status" value="1"/>
</dbReference>
<dbReference type="SMART" id="SM00382">
    <property type="entry name" value="AAA"/>
    <property type="match status" value="1"/>
</dbReference>
<dbReference type="InterPro" id="IPR003439">
    <property type="entry name" value="ABC_transporter-like_ATP-bd"/>
</dbReference>
<dbReference type="Pfam" id="PF00005">
    <property type="entry name" value="ABC_tran"/>
    <property type="match status" value="1"/>
</dbReference>
<dbReference type="AlphaFoldDB" id="A0A6S6TB30"/>
<dbReference type="PROSITE" id="PS50893">
    <property type="entry name" value="ABC_TRANSPORTER_2"/>
    <property type="match status" value="1"/>
</dbReference>
<evidence type="ECO:0000256" key="1">
    <source>
        <dbReference type="ARBA" id="ARBA00022448"/>
    </source>
</evidence>
<feature type="domain" description="ABC transporter" evidence="4">
    <location>
        <begin position="3"/>
        <end position="232"/>
    </location>
</feature>
<name>A0A6S6TB30_9BACT</name>
<dbReference type="CDD" id="cd03230">
    <property type="entry name" value="ABC_DR_subfamily_A"/>
    <property type="match status" value="1"/>
</dbReference>
<dbReference type="InterPro" id="IPR027417">
    <property type="entry name" value="P-loop_NTPase"/>
</dbReference>
<keyword evidence="3 5" id="KW-0067">ATP-binding</keyword>
<evidence type="ECO:0000256" key="2">
    <source>
        <dbReference type="ARBA" id="ARBA00022741"/>
    </source>
</evidence>
<accession>A0A6S6TB30</accession>
<sequence length="239" mass="25871">MKLQADALHITRSGKKVLDGVSFSLKAGEIYALLGGNGAGKSTTLLSFLGFISPDAGSVRVNEKDVYSDIEAARKAIAYLPESASLYEHLNAYENIDYFLQLAGLSLSKSSIDEALDRVSLKSEAREQKLADYSKGMCQKVTIALAMLRDTDILLLDEPTSGLDPSAIDEFHQLVRSLADAGKAILMVTHDVYGACNVADKIGLLYNGKLMQEFNAQTEKINTETVHKAFSTTVATQNS</sequence>
<dbReference type="InterPro" id="IPR051782">
    <property type="entry name" value="ABC_Transporter_VariousFunc"/>
</dbReference>
<reference evidence="5" key="1">
    <citation type="submission" date="2020-01" db="EMBL/GenBank/DDBJ databases">
        <authorList>
            <person name="Meier V. D."/>
            <person name="Meier V D."/>
        </authorList>
    </citation>
    <scope>NUCLEOTIDE SEQUENCE</scope>
    <source>
        <strain evidence="5">HLG_WM_MAG_04</strain>
    </source>
</reference>
<dbReference type="EMBL" id="CACVAX010000039">
    <property type="protein sequence ID" value="CAA6813556.1"/>
    <property type="molecule type" value="Genomic_DNA"/>
</dbReference>